<gene>
    <name evidence="1" type="ORF">D8674_021961</name>
</gene>
<sequence>MKEYGVQESWTQILVIENLSPRCFGYMPIMFLSNGEILIAYVEEQNNRSGSRLDGCCNLEAKTFRRYSY</sequence>
<name>A0A5N5GKN7_9ROSA</name>
<reference evidence="1 2" key="1">
    <citation type="submission" date="2019-09" db="EMBL/GenBank/DDBJ databases">
        <authorList>
            <person name="Ou C."/>
        </authorList>
    </citation>
    <scope>NUCLEOTIDE SEQUENCE [LARGE SCALE GENOMIC DNA]</scope>
    <source>
        <strain evidence="1">S2</strain>
        <tissue evidence="1">Leaf</tissue>
    </source>
</reference>
<dbReference type="EMBL" id="SMOL01000402">
    <property type="protein sequence ID" value="KAB2615373.1"/>
    <property type="molecule type" value="Genomic_DNA"/>
</dbReference>
<dbReference type="AlphaFoldDB" id="A0A5N5GKN7"/>
<keyword evidence="2" id="KW-1185">Reference proteome</keyword>
<reference evidence="1 2" key="3">
    <citation type="submission" date="2019-11" db="EMBL/GenBank/DDBJ databases">
        <title>A de novo genome assembly of a pear dwarfing rootstock.</title>
        <authorList>
            <person name="Wang F."/>
            <person name="Wang J."/>
            <person name="Li S."/>
            <person name="Zhang Y."/>
            <person name="Fang M."/>
            <person name="Ma L."/>
            <person name="Zhao Y."/>
            <person name="Jiang S."/>
        </authorList>
    </citation>
    <scope>NUCLEOTIDE SEQUENCE [LARGE SCALE GENOMIC DNA]</scope>
    <source>
        <strain evidence="1">S2</strain>
        <tissue evidence="1">Leaf</tissue>
    </source>
</reference>
<accession>A0A5N5GKN7</accession>
<proteinExistence type="predicted"/>
<evidence type="ECO:0000313" key="1">
    <source>
        <dbReference type="EMBL" id="KAB2615373.1"/>
    </source>
</evidence>
<dbReference type="Proteomes" id="UP000327157">
    <property type="component" value="Chromosome 3"/>
</dbReference>
<organism evidence="1 2">
    <name type="scientific">Pyrus ussuriensis x Pyrus communis</name>
    <dbReference type="NCBI Taxonomy" id="2448454"/>
    <lineage>
        <taxon>Eukaryota</taxon>
        <taxon>Viridiplantae</taxon>
        <taxon>Streptophyta</taxon>
        <taxon>Embryophyta</taxon>
        <taxon>Tracheophyta</taxon>
        <taxon>Spermatophyta</taxon>
        <taxon>Magnoliopsida</taxon>
        <taxon>eudicotyledons</taxon>
        <taxon>Gunneridae</taxon>
        <taxon>Pentapetalae</taxon>
        <taxon>rosids</taxon>
        <taxon>fabids</taxon>
        <taxon>Rosales</taxon>
        <taxon>Rosaceae</taxon>
        <taxon>Amygdaloideae</taxon>
        <taxon>Maleae</taxon>
        <taxon>Pyrus</taxon>
    </lineage>
</organism>
<reference evidence="2" key="2">
    <citation type="submission" date="2019-10" db="EMBL/GenBank/DDBJ databases">
        <title>A de novo genome assembly of a pear dwarfing rootstock.</title>
        <authorList>
            <person name="Wang F."/>
            <person name="Wang J."/>
            <person name="Li S."/>
            <person name="Zhang Y."/>
            <person name="Fang M."/>
            <person name="Ma L."/>
            <person name="Zhao Y."/>
            <person name="Jiang S."/>
        </authorList>
    </citation>
    <scope>NUCLEOTIDE SEQUENCE [LARGE SCALE GENOMIC DNA]</scope>
</reference>
<comment type="caution">
    <text evidence="1">The sequence shown here is derived from an EMBL/GenBank/DDBJ whole genome shotgun (WGS) entry which is preliminary data.</text>
</comment>
<dbReference type="OrthoDB" id="610337at2759"/>
<protein>
    <submittedName>
        <fullName evidence="1">F-box/kelch-repeat protein</fullName>
    </submittedName>
</protein>
<evidence type="ECO:0000313" key="2">
    <source>
        <dbReference type="Proteomes" id="UP000327157"/>
    </source>
</evidence>